<sequence length="348" mass="37613">MRVLLRLCVIVACLYAAIAAGLYIFQERLIFLGEPLDKNFKFSFENSEFTGLVNAPESGAHLDMRASATQNSASTKSSADEGASAASGTKESGAAAGEIKSENTQTSSERVGENTSQDAATGNNANVAVIKFQEINIPFGGGSINGLKFSAAEPKGAILFFHGNFGDVSGWGAYGADFAALGYDFYIFDYPGYGKSDGKISSQQQLFTSADAMSRYVLAQHSPRKLAMIGYSIGSGIAAQQAAKWDATRLILLAPYFSFERLAHEKIPFVPKFLIRYKIPTAEFLQAARGTQITLIHGAADELIPVQHCRDLAGSLKAGDLFYEIPNARHNGLLAMPRIWEILKERLQ</sequence>
<feature type="compositionally biased region" description="Polar residues" evidence="1">
    <location>
        <begin position="67"/>
        <end position="76"/>
    </location>
</feature>
<evidence type="ECO:0000259" key="2">
    <source>
        <dbReference type="Pfam" id="PF12146"/>
    </source>
</evidence>
<feature type="compositionally biased region" description="Polar residues" evidence="1">
    <location>
        <begin position="102"/>
        <end position="119"/>
    </location>
</feature>
<dbReference type="Pfam" id="PF12146">
    <property type="entry name" value="Hydrolase_4"/>
    <property type="match status" value="1"/>
</dbReference>
<dbReference type="OrthoDB" id="9777090at2"/>
<dbReference type="Gene3D" id="3.40.50.1820">
    <property type="entry name" value="alpha/beta hydrolase"/>
    <property type="match status" value="1"/>
</dbReference>
<feature type="region of interest" description="Disordered" evidence="1">
    <location>
        <begin position="65"/>
        <end position="119"/>
    </location>
</feature>
<accession>C8PJB3</accession>
<protein>
    <recommendedName>
        <fullName evidence="2">Serine aminopeptidase S33 domain-containing protein</fullName>
    </recommendedName>
</protein>
<dbReference type="eggNOG" id="COG1073">
    <property type="taxonomic scope" value="Bacteria"/>
</dbReference>
<reference evidence="3 4" key="1">
    <citation type="submission" date="2009-07" db="EMBL/GenBank/DDBJ databases">
        <authorList>
            <person name="Madupu R."/>
            <person name="Sebastian Y."/>
            <person name="Durkin A.S."/>
            <person name="Torralba M."/>
            <person name="Methe B."/>
            <person name="Sutton G.G."/>
            <person name="Strausberg R.L."/>
            <person name="Nelson K.E."/>
        </authorList>
    </citation>
    <scope>NUCLEOTIDE SEQUENCE [LARGE SCALE GENOMIC DNA]</scope>
    <source>
        <strain evidence="3 4">RM3268</strain>
    </source>
</reference>
<evidence type="ECO:0000256" key="1">
    <source>
        <dbReference type="SAM" id="MobiDB-lite"/>
    </source>
</evidence>
<proteinExistence type="predicted"/>
<dbReference type="STRING" id="824.CGRAC_0867"/>
<gene>
    <name evidence="3" type="ORF">CAMGR0001_1312</name>
</gene>
<dbReference type="Proteomes" id="UP000005709">
    <property type="component" value="Unassembled WGS sequence"/>
</dbReference>
<evidence type="ECO:0000313" key="3">
    <source>
        <dbReference type="EMBL" id="EEV17018.1"/>
    </source>
</evidence>
<dbReference type="InterPro" id="IPR022742">
    <property type="entry name" value="Hydrolase_4"/>
</dbReference>
<dbReference type="SUPFAM" id="SSF53474">
    <property type="entry name" value="alpha/beta-Hydrolases"/>
    <property type="match status" value="1"/>
</dbReference>
<feature type="domain" description="Serine aminopeptidase S33" evidence="2">
    <location>
        <begin position="153"/>
        <end position="262"/>
    </location>
</feature>
<dbReference type="EMBL" id="ACYG01000027">
    <property type="protein sequence ID" value="EEV17018.1"/>
    <property type="molecule type" value="Genomic_DNA"/>
</dbReference>
<organism evidence="3 4">
    <name type="scientific">Campylobacter gracilis RM3268</name>
    <dbReference type="NCBI Taxonomy" id="553220"/>
    <lineage>
        <taxon>Bacteria</taxon>
        <taxon>Pseudomonadati</taxon>
        <taxon>Campylobacterota</taxon>
        <taxon>Epsilonproteobacteria</taxon>
        <taxon>Campylobacterales</taxon>
        <taxon>Campylobacteraceae</taxon>
        <taxon>Campylobacter</taxon>
    </lineage>
</organism>
<name>C8PJB3_9BACT</name>
<dbReference type="RefSeq" id="WP_005871951.1">
    <property type="nucleotide sequence ID" value="NZ_ACYG01000027.1"/>
</dbReference>
<dbReference type="PANTHER" id="PTHR12277:SF81">
    <property type="entry name" value="PROTEIN ABHD13"/>
    <property type="match status" value="1"/>
</dbReference>
<evidence type="ECO:0000313" key="4">
    <source>
        <dbReference type="Proteomes" id="UP000005709"/>
    </source>
</evidence>
<keyword evidence="4" id="KW-1185">Reference proteome</keyword>
<dbReference type="PANTHER" id="PTHR12277">
    <property type="entry name" value="ALPHA/BETA HYDROLASE DOMAIN-CONTAINING PROTEIN"/>
    <property type="match status" value="1"/>
</dbReference>
<dbReference type="InterPro" id="IPR029058">
    <property type="entry name" value="AB_hydrolase_fold"/>
</dbReference>
<dbReference type="AlphaFoldDB" id="C8PJB3"/>
<comment type="caution">
    <text evidence="3">The sequence shown here is derived from an EMBL/GenBank/DDBJ whole genome shotgun (WGS) entry which is preliminary data.</text>
</comment>